<keyword evidence="4" id="KW-1185">Reference proteome</keyword>
<dbReference type="SMART" id="SM00034">
    <property type="entry name" value="CLECT"/>
    <property type="match status" value="1"/>
</dbReference>
<dbReference type="STRING" id="568069.A0A1J1I6X3"/>
<gene>
    <name evidence="3" type="ORF">CLUMA_CG009492</name>
</gene>
<dbReference type="InterPro" id="IPR050111">
    <property type="entry name" value="C-type_lectin/snaclec_domain"/>
</dbReference>
<accession>A0A1J1I6X3</accession>
<dbReference type="InterPro" id="IPR016187">
    <property type="entry name" value="CTDL_fold"/>
</dbReference>
<dbReference type="OrthoDB" id="7727505at2759"/>
<dbReference type="PROSITE" id="PS50041">
    <property type="entry name" value="C_TYPE_LECTIN_2"/>
    <property type="match status" value="1"/>
</dbReference>
<dbReference type="InterPro" id="IPR016186">
    <property type="entry name" value="C-type_lectin-like/link_sf"/>
</dbReference>
<proteinExistence type="predicted"/>
<name>A0A1J1I6X3_9DIPT</name>
<dbReference type="AlphaFoldDB" id="A0A1J1I6X3"/>
<evidence type="ECO:0000313" key="3">
    <source>
        <dbReference type="EMBL" id="CRK96055.1"/>
    </source>
</evidence>
<dbReference type="Pfam" id="PF00059">
    <property type="entry name" value="Lectin_C"/>
    <property type="match status" value="1"/>
</dbReference>
<dbReference type="CDD" id="cd00037">
    <property type="entry name" value="CLECT"/>
    <property type="match status" value="1"/>
</dbReference>
<dbReference type="EMBL" id="CVRI01000043">
    <property type="protein sequence ID" value="CRK96055.1"/>
    <property type="molecule type" value="Genomic_DNA"/>
</dbReference>
<evidence type="ECO:0000256" key="1">
    <source>
        <dbReference type="SAM" id="SignalP"/>
    </source>
</evidence>
<evidence type="ECO:0000313" key="4">
    <source>
        <dbReference type="Proteomes" id="UP000183832"/>
    </source>
</evidence>
<keyword evidence="1" id="KW-0732">Signal</keyword>
<dbReference type="InterPro" id="IPR001304">
    <property type="entry name" value="C-type_lectin-like"/>
</dbReference>
<dbReference type="PANTHER" id="PTHR22803">
    <property type="entry name" value="MANNOSE, PHOSPHOLIPASE, LECTIN RECEPTOR RELATED"/>
    <property type="match status" value="1"/>
</dbReference>
<dbReference type="SUPFAM" id="SSF56436">
    <property type="entry name" value="C-type lectin-like"/>
    <property type="match status" value="1"/>
</dbReference>
<feature type="signal peptide" evidence="1">
    <location>
        <begin position="1"/>
        <end position="18"/>
    </location>
</feature>
<feature type="domain" description="C-type lectin" evidence="2">
    <location>
        <begin position="44"/>
        <end position="176"/>
    </location>
</feature>
<protein>
    <submittedName>
        <fullName evidence="3">CLUMA_CG009492, isoform A</fullName>
    </submittedName>
</protein>
<sequence length="179" mass="21035">MKWLLSFLVLGFNLLSFAQHITLEIPQHHVNEATESEESSFTTYITKKYFFVTFFKANFFRAHQYCQLNNMELLTIDSKEEESVFMNLINAKDFEFKTAKDFWTSGNDLGEEGKFYFLTNGKSVGKLNWAKNEPNNGRRADSNETENCMGYTMTENLKFYRLFDRFCSIKSNFICQSIE</sequence>
<feature type="chain" id="PRO_5012610911" evidence="1">
    <location>
        <begin position="19"/>
        <end position="179"/>
    </location>
</feature>
<reference evidence="3 4" key="1">
    <citation type="submission" date="2015-04" db="EMBL/GenBank/DDBJ databases">
        <authorList>
            <person name="Syromyatnikov M.Y."/>
            <person name="Popov V.N."/>
        </authorList>
    </citation>
    <scope>NUCLEOTIDE SEQUENCE [LARGE SCALE GENOMIC DNA]</scope>
</reference>
<organism evidence="3 4">
    <name type="scientific">Clunio marinus</name>
    <dbReference type="NCBI Taxonomy" id="568069"/>
    <lineage>
        <taxon>Eukaryota</taxon>
        <taxon>Metazoa</taxon>
        <taxon>Ecdysozoa</taxon>
        <taxon>Arthropoda</taxon>
        <taxon>Hexapoda</taxon>
        <taxon>Insecta</taxon>
        <taxon>Pterygota</taxon>
        <taxon>Neoptera</taxon>
        <taxon>Endopterygota</taxon>
        <taxon>Diptera</taxon>
        <taxon>Nematocera</taxon>
        <taxon>Chironomoidea</taxon>
        <taxon>Chironomidae</taxon>
        <taxon>Clunio</taxon>
    </lineage>
</organism>
<dbReference type="Gene3D" id="3.10.100.10">
    <property type="entry name" value="Mannose-Binding Protein A, subunit A"/>
    <property type="match status" value="1"/>
</dbReference>
<dbReference type="Proteomes" id="UP000183832">
    <property type="component" value="Unassembled WGS sequence"/>
</dbReference>
<evidence type="ECO:0000259" key="2">
    <source>
        <dbReference type="PROSITE" id="PS50041"/>
    </source>
</evidence>